<dbReference type="PaxDb" id="67767-A0A0J7KSD7"/>
<dbReference type="GO" id="GO:0005886">
    <property type="term" value="C:plasma membrane"/>
    <property type="evidence" value="ECO:0007669"/>
    <property type="project" value="TreeGrafter"/>
</dbReference>
<name>A0A0J7KSD7_LASNI</name>
<organism evidence="7 8">
    <name type="scientific">Lasius niger</name>
    <name type="common">Black garden ant</name>
    <dbReference type="NCBI Taxonomy" id="67767"/>
    <lineage>
        <taxon>Eukaryota</taxon>
        <taxon>Metazoa</taxon>
        <taxon>Ecdysozoa</taxon>
        <taxon>Arthropoda</taxon>
        <taxon>Hexapoda</taxon>
        <taxon>Insecta</taxon>
        <taxon>Pterygota</taxon>
        <taxon>Neoptera</taxon>
        <taxon>Endopterygota</taxon>
        <taxon>Hymenoptera</taxon>
        <taxon>Apocrita</taxon>
        <taxon>Aculeata</taxon>
        <taxon>Formicoidea</taxon>
        <taxon>Formicidae</taxon>
        <taxon>Formicinae</taxon>
        <taxon>Lasius</taxon>
        <taxon>Lasius</taxon>
    </lineage>
</organism>
<keyword evidence="3 6" id="KW-0812">Transmembrane</keyword>
<dbReference type="InterPro" id="IPR008952">
    <property type="entry name" value="Tetraspanin_EC2_sf"/>
</dbReference>
<dbReference type="SUPFAM" id="SSF48652">
    <property type="entry name" value="Tetraspanin"/>
    <property type="match status" value="1"/>
</dbReference>
<evidence type="ECO:0000256" key="5">
    <source>
        <dbReference type="ARBA" id="ARBA00023136"/>
    </source>
</evidence>
<feature type="transmembrane region" description="Helical" evidence="6">
    <location>
        <begin position="55"/>
        <end position="77"/>
    </location>
</feature>
<accession>A0A0J7KSD7</accession>
<keyword evidence="8" id="KW-1185">Reference proteome</keyword>
<dbReference type="Proteomes" id="UP000036403">
    <property type="component" value="Unassembled WGS sequence"/>
</dbReference>
<keyword evidence="4 6" id="KW-1133">Transmembrane helix</keyword>
<evidence type="ECO:0000313" key="8">
    <source>
        <dbReference type="Proteomes" id="UP000036403"/>
    </source>
</evidence>
<dbReference type="PANTHER" id="PTHR19282">
    <property type="entry name" value="TETRASPANIN"/>
    <property type="match status" value="1"/>
</dbReference>
<dbReference type="EMBL" id="LBMM01003670">
    <property type="protein sequence ID" value="KMQ93263.1"/>
    <property type="molecule type" value="Genomic_DNA"/>
</dbReference>
<dbReference type="Pfam" id="PF00335">
    <property type="entry name" value="Tetraspanin"/>
    <property type="match status" value="1"/>
</dbReference>
<evidence type="ECO:0000256" key="3">
    <source>
        <dbReference type="ARBA" id="ARBA00022692"/>
    </source>
</evidence>
<dbReference type="OrthoDB" id="10016273at2759"/>
<dbReference type="AlphaFoldDB" id="A0A0J7KSD7"/>
<dbReference type="InterPro" id="IPR018499">
    <property type="entry name" value="Tetraspanin/Peripherin"/>
</dbReference>
<dbReference type="PIRSF" id="PIRSF002419">
    <property type="entry name" value="Tetraspanin"/>
    <property type="match status" value="1"/>
</dbReference>
<proteinExistence type="inferred from homology"/>
<evidence type="ECO:0000256" key="6">
    <source>
        <dbReference type="RuleBase" id="RU361218"/>
    </source>
</evidence>
<evidence type="ECO:0000256" key="1">
    <source>
        <dbReference type="ARBA" id="ARBA00004141"/>
    </source>
</evidence>
<evidence type="ECO:0000313" key="7">
    <source>
        <dbReference type="EMBL" id="KMQ93263.1"/>
    </source>
</evidence>
<dbReference type="PRINTS" id="PR00259">
    <property type="entry name" value="TMFOUR"/>
</dbReference>
<feature type="transmembrane region" description="Helical" evidence="6">
    <location>
        <begin position="12"/>
        <end position="35"/>
    </location>
</feature>
<dbReference type="InterPro" id="IPR000301">
    <property type="entry name" value="Tetraspanin_animals"/>
</dbReference>
<gene>
    <name evidence="7" type="ORF">RF55_6641</name>
</gene>
<keyword evidence="5 6" id="KW-0472">Membrane</keyword>
<sequence length="266" mass="28686">MGTFCYNFAKYALVAVSLVFLIIAIAVIVLATWMLTDKTFLVSIAQEGNNYDAGLYILLAAGILMFIVAFLGCCGALKHSRCSLMTFFGIILVIIVAQITFAGWLYTHSDRLDELLRSSVINTVKKEYGEVECRTQIMDAIQSGLECCGATGPADWAGSKYASKDPSLPISLTVSSDANNIFKVPESCCRNTSSTACDEGRNMKIAGVASPAIYSEGCTQKLVDTLKGQTYHVMITAILILIVEIFGLILALICCCEGGASDRYKA</sequence>
<comment type="subcellular location">
    <subcellularLocation>
        <location evidence="1 6">Membrane</location>
        <topology evidence="1 6">Multi-pass membrane protein</topology>
    </subcellularLocation>
</comment>
<evidence type="ECO:0000256" key="4">
    <source>
        <dbReference type="ARBA" id="ARBA00022989"/>
    </source>
</evidence>
<comment type="caution">
    <text evidence="7">The sequence shown here is derived from an EMBL/GenBank/DDBJ whole genome shotgun (WGS) entry which is preliminary data.</text>
</comment>
<dbReference type="PANTHER" id="PTHR19282:SF551">
    <property type="entry name" value="RE08073P-RELATED"/>
    <property type="match status" value="1"/>
</dbReference>
<feature type="transmembrane region" description="Helical" evidence="6">
    <location>
        <begin position="84"/>
        <end position="106"/>
    </location>
</feature>
<comment type="similarity">
    <text evidence="2 6">Belongs to the tetraspanin (TM4SF) family.</text>
</comment>
<evidence type="ECO:0000256" key="2">
    <source>
        <dbReference type="ARBA" id="ARBA00006840"/>
    </source>
</evidence>
<dbReference type="STRING" id="67767.A0A0J7KSD7"/>
<protein>
    <recommendedName>
        <fullName evidence="6">Tetraspanin</fullName>
    </recommendedName>
</protein>
<feature type="transmembrane region" description="Helical" evidence="6">
    <location>
        <begin position="231"/>
        <end position="255"/>
    </location>
</feature>
<reference evidence="7 8" key="1">
    <citation type="submission" date="2015-04" db="EMBL/GenBank/DDBJ databases">
        <title>Lasius niger genome sequencing.</title>
        <authorList>
            <person name="Konorov E.A."/>
            <person name="Nikitin M.A."/>
            <person name="Kirill M.V."/>
            <person name="Chang P."/>
        </authorList>
    </citation>
    <scope>NUCLEOTIDE SEQUENCE [LARGE SCALE GENOMIC DNA]</scope>
    <source>
        <tissue evidence="7">Whole</tissue>
    </source>
</reference>
<dbReference type="Gene3D" id="1.10.1450.10">
    <property type="entry name" value="Tetraspanin"/>
    <property type="match status" value="1"/>
</dbReference>